<name>A0A0F9HNM5_9ZZZZ</name>
<gene>
    <name evidence="1" type="ORF">LCGC14_1682600</name>
</gene>
<organism evidence="1">
    <name type="scientific">marine sediment metagenome</name>
    <dbReference type="NCBI Taxonomy" id="412755"/>
    <lineage>
        <taxon>unclassified sequences</taxon>
        <taxon>metagenomes</taxon>
        <taxon>ecological metagenomes</taxon>
    </lineage>
</organism>
<protein>
    <submittedName>
        <fullName evidence="1">Uncharacterized protein</fullName>
    </submittedName>
</protein>
<proteinExistence type="predicted"/>
<comment type="caution">
    <text evidence="1">The sequence shown here is derived from an EMBL/GenBank/DDBJ whole genome shotgun (WGS) entry which is preliminary data.</text>
</comment>
<sequence length="105" mass="11589">MANPMTDKHTPRPWTKEVHCKPFPPSPPCTSFRVDPVVGTPISEANARLIAAAPEMLEALGWLAVWPRESERSDGKLTANAVEGLANVRRFARAVIKKAQEDTEQ</sequence>
<dbReference type="AlphaFoldDB" id="A0A0F9HNM5"/>
<reference evidence="1" key="1">
    <citation type="journal article" date="2015" name="Nature">
        <title>Complex archaea that bridge the gap between prokaryotes and eukaryotes.</title>
        <authorList>
            <person name="Spang A."/>
            <person name="Saw J.H."/>
            <person name="Jorgensen S.L."/>
            <person name="Zaremba-Niedzwiedzka K."/>
            <person name="Martijn J."/>
            <person name="Lind A.E."/>
            <person name="van Eijk R."/>
            <person name="Schleper C."/>
            <person name="Guy L."/>
            <person name="Ettema T.J."/>
        </authorList>
    </citation>
    <scope>NUCLEOTIDE SEQUENCE</scope>
</reference>
<dbReference type="EMBL" id="LAZR01014604">
    <property type="protein sequence ID" value="KKM16762.1"/>
    <property type="molecule type" value="Genomic_DNA"/>
</dbReference>
<evidence type="ECO:0000313" key="1">
    <source>
        <dbReference type="EMBL" id="KKM16762.1"/>
    </source>
</evidence>
<accession>A0A0F9HNM5</accession>